<dbReference type="EMBL" id="JAESWA010000004">
    <property type="protein sequence ID" value="MBL4930401.1"/>
    <property type="molecule type" value="Genomic_DNA"/>
</dbReference>
<dbReference type="AlphaFoldDB" id="A0A937K1G1"/>
<accession>A0A937K1G1</accession>
<sequence length="148" mass="16733">MILGGVIFNPWEGFILTLISIILSETAIYFISKIFLGSSLQCYLIKKYPKLYKLLLKSNVKILSIGILCPIAPSDIACFLASSTGLSYRNFIITIIISNMPMMLLYSFLGNSVLSSVWYSLFIILIIIIICCYSTYLWKKAQKQHQLA</sequence>
<feature type="transmembrane region" description="Helical" evidence="6">
    <location>
        <begin position="13"/>
        <end position="31"/>
    </location>
</feature>
<feature type="transmembrane region" description="Helical" evidence="6">
    <location>
        <begin position="116"/>
        <end position="138"/>
    </location>
</feature>
<evidence type="ECO:0000256" key="4">
    <source>
        <dbReference type="ARBA" id="ARBA00022989"/>
    </source>
</evidence>
<comment type="similarity">
    <text evidence="6">Belongs to the TVP38/TMEM64 family.</text>
</comment>
<evidence type="ECO:0000256" key="2">
    <source>
        <dbReference type="ARBA" id="ARBA00022475"/>
    </source>
</evidence>
<keyword evidence="9" id="KW-1185">Reference proteome</keyword>
<keyword evidence="5 6" id="KW-0472">Membrane</keyword>
<comment type="caution">
    <text evidence="6">Lacks conserved residue(s) required for the propagation of feature annotation.</text>
</comment>
<dbReference type="PANTHER" id="PTHR12677:SF49">
    <property type="entry name" value="TVP38_TMEM64 FAMILY MEMBRANE PROTEIN"/>
    <property type="match status" value="1"/>
</dbReference>
<evidence type="ECO:0000256" key="5">
    <source>
        <dbReference type="ARBA" id="ARBA00023136"/>
    </source>
</evidence>
<dbReference type="RefSeq" id="WP_202765783.1">
    <property type="nucleotide sequence ID" value="NZ_JAESWA010000004.1"/>
</dbReference>
<evidence type="ECO:0000256" key="6">
    <source>
        <dbReference type="RuleBase" id="RU366058"/>
    </source>
</evidence>
<comment type="subcellular location">
    <subcellularLocation>
        <location evidence="1 6">Cell membrane</location>
        <topology evidence="1 6">Multi-pass membrane protein</topology>
    </subcellularLocation>
</comment>
<proteinExistence type="inferred from homology"/>
<name>A0A937K1G1_9CLOT</name>
<dbReference type="Pfam" id="PF09335">
    <property type="entry name" value="VTT_dom"/>
    <property type="match status" value="1"/>
</dbReference>
<dbReference type="InterPro" id="IPR015414">
    <property type="entry name" value="TMEM64"/>
</dbReference>
<dbReference type="GO" id="GO:0005886">
    <property type="term" value="C:plasma membrane"/>
    <property type="evidence" value="ECO:0007669"/>
    <property type="project" value="UniProtKB-SubCell"/>
</dbReference>
<keyword evidence="4 6" id="KW-1133">Transmembrane helix</keyword>
<gene>
    <name evidence="8" type="ORF">JK634_01055</name>
</gene>
<evidence type="ECO:0000313" key="9">
    <source>
        <dbReference type="Proteomes" id="UP000623681"/>
    </source>
</evidence>
<organism evidence="8 9">
    <name type="scientific">Clostridium paridis</name>
    <dbReference type="NCBI Taxonomy" id="2803863"/>
    <lineage>
        <taxon>Bacteria</taxon>
        <taxon>Bacillati</taxon>
        <taxon>Bacillota</taxon>
        <taxon>Clostridia</taxon>
        <taxon>Eubacteriales</taxon>
        <taxon>Clostridiaceae</taxon>
        <taxon>Clostridium</taxon>
    </lineage>
</organism>
<reference evidence="8" key="1">
    <citation type="submission" date="2021-01" db="EMBL/GenBank/DDBJ databases">
        <title>Genome public.</title>
        <authorList>
            <person name="Liu C."/>
            <person name="Sun Q."/>
        </authorList>
    </citation>
    <scope>NUCLEOTIDE SEQUENCE</scope>
    <source>
        <strain evidence="8">YIM B02565</strain>
    </source>
</reference>
<dbReference type="Proteomes" id="UP000623681">
    <property type="component" value="Unassembled WGS sequence"/>
</dbReference>
<dbReference type="PANTHER" id="PTHR12677">
    <property type="entry name" value="GOLGI APPARATUS MEMBRANE PROTEIN TVP38-RELATED"/>
    <property type="match status" value="1"/>
</dbReference>
<evidence type="ECO:0000256" key="3">
    <source>
        <dbReference type="ARBA" id="ARBA00022692"/>
    </source>
</evidence>
<protein>
    <recommendedName>
        <fullName evidence="6">TVP38/TMEM64 family membrane protein</fullName>
    </recommendedName>
</protein>
<evidence type="ECO:0000256" key="1">
    <source>
        <dbReference type="ARBA" id="ARBA00004651"/>
    </source>
</evidence>
<comment type="caution">
    <text evidence="8">The sequence shown here is derived from an EMBL/GenBank/DDBJ whole genome shotgun (WGS) entry which is preliminary data.</text>
</comment>
<evidence type="ECO:0000313" key="8">
    <source>
        <dbReference type="EMBL" id="MBL4930401.1"/>
    </source>
</evidence>
<feature type="domain" description="VTT" evidence="7">
    <location>
        <begin position="1"/>
        <end position="111"/>
    </location>
</feature>
<feature type="transmembrane region" description="Helical" evidence="6">
    <location>
        <begin position="91"/>
        <end position="110"/>
    </location>
</feature>
<keyword evidence="2 6" id="KW-1003">Cell membrane</keyword>
<evidence type="ECO:0000259" key="7">
    <source>
        <dbReference type="Pfam" id="PF09335"/>
    </source>
</evidence>
<keyword evidence="3 6" id="KW-0812">Transmembrane</keyword>
<dbReference type="InterPro" id="IPR032816">
    <property type="entry name" value="VTT_dom"/>
</dbReference>